<dbReference type="EMBL" id="BARV01015681">
    <property type="protein sequence ID" value="GAI32233.1"/>
    <property type="molecule type" value="Genomic_DNA"/>
</dbReference>
<dbReference type="PANTHER" id="PTHR36699:SF1">
    <property type="entry name" value="L,D-TRANSPEPTIDASE YAFK-RELATED"/>
    <property type="match status" value="1"/>
</dbReference>
<proteinExistence type="predicted"/>
<reference evidence="7" key="1">
    <citation type="journal article" date="2014" name="Front. Microbiol.">
        <title>High frequency of phylogenetically diverse reductive dehalogenase-homologous genes in deep subseafloor sedimentary metagenomes.</title>
        <authorList>
            <person name="Kawai M."/>
            <person name="Futagami T."/>
            <person name="Toyoda A."/>
            <person name="Takaki Y."/>
            <person name="Nishi S."/>
            <person name="Hori S."/>
            <person name="Arai W."/>
            <person name="Tsubouchi T."/>
            <person name="Morono Y."/>
            <person name="Uchiyama I."/>
            <person name="Ito T."/>
            <person name="Fujiyama A."/>
            <person name="Inagaki F."/>
            <person name="Takami H."/>
        </authorList>
    </citation>
    <scope>NUCLEOTIDE SEQUENCE</scope>
    <source>
        <strain evidence="7">Expedition CK06-06</strain>
    </source>
</reference>
<keyword evidence="5" id="KW-0961">Cell wall biogenesis/degradation</keyword>
<evidence type="ECO:0000256" key="5">
    <source>
        <dbReference type="ARBA" id="ARBA00023316"/>
    </source>
</evidence>
<comment type="caution">
    <text evidence="7">The sequence shown here is derived from an EMBL/GenBank/DDBJ whole genome shotgun (WGS) entry which is preliminary data.</text>
</comment>
<dbReference type="PROSITE" id="PS52029">
    <property type="entry name" value="LD_TPASE"/>
    <property type="match status" value="1"/>
</dbReference>
<protein>
    <recommendedName>
        <fullName evidence="6">L,D-TPase catalytic domain-containing protein</fullName>
    </recommendedName>
</protein>
<dbReference type="InterPro" id="IPR005490">
    <property type="entry name" value="LD_TPept_cat_dom"/>
</dbReference>
<keyword evidence="4" id="KW-0573">Peptidoglycan synthesis</keyword>
<dbReference type="AlphaFoldDB" id="X1MLP8"/>
<dbReference type="PANTHER" id="PTHR36699">
    <property type="entry name" value="LD-TRANSPEPTIDASE"/>
    <property type="match status" value="1"/>
</dbReference>
<dbReference type="Pfam" id="PF03734">
    <property type="entry name" value="YkuD"/>
    <property type="match status" value="1"/>
</dbReference>
<dbReference type="GO" id="GO:0071555">
    <property type="term" value="P:cell wall organization"/>
    <property type="evidence" value="ECO:0007669"/>
    <property type="project" value="UniProtKB-KW"/>
</dbReference>
<dbReference type="GO" id="GO:0016740">
    <property type="term" value="F:transferase activity"/>
    <property type="evidence" value="ECO:0007669"/>
    <property type="project" value="UniProtKB-KW"/>
</dbReference>
<keyword evidence="3" id="KW-0133">Cell shape</keyword>
<evidence type="ECO:0000313" key="7">
    <source>
        <dbReference type="EMBL" id="GAI32233.1"/>
    </source>
</evidence>
<keyword evidence="2" id="KW-0808">Transferase</keyword>
<dbReference type="UniPathway" id="UPA00219"/>
<evidence type="ECO:0000256" key="3">
    <source>
        <dbReference type="ARBA" id="ARBA00022960"/>
    </source>
</evidence>
<gene>
    <name evidence="7" type="ORF">S06H3_27065</name>
</gene>
<name>X1MLP8_9ZZZZ</name>
<dbReference type="SUPFAM" id="SSF141523">
    <property type="entry name" value="L,D-transpeptidase catalytic domain-like"/>
    <property type="match status" value="1"/>
</dbReference>
<evidence type="ECO:0000256" key="1">
    <source>
        <dbReference type="ARBA" id="ARBA00004752"/>
    </source>
</evidence>
<accession>X1MLP8</accession>
<feature type="domain" description="L,D-TPase catalytic" evidence="6">
    <location>
        <begin position="60"/>
        <end position="193"/>
    </location>
</feature>
<evidence type="ECO:0000256" key="4">
    <source>
        <dbReference type="ARBA" id="ARBA00022984"/>
    </source>
</evidence>
<sequence length="201" mass="23009">MITILIISLAMFLPDILFGQNIFKEQQNRYTRVRQARENREKYIDSLFNSLDINYPPKNILIVAYKKEQILQLWALSKSLKVFTFVKEYIITATSGTLGPKRKQGDLQIPEGFYYINHFNPFSNFHLSMKINYPNKSDNILGVKRNLGGEIRIHGSAVTIGCIPIGDEAIEELYIICVDTKSAGQKDIPVYIFPCKMGIII</sequence>
<organism evidence="7">
    <name type="scientific">marine sediment metagenome</name>
    <dbReference type="NCBI Taxonomy" id="412755"/>
    <lineage>
        <taxon>unclassified sequences</taxon>
        <taxon>metagenomes</taxon>
        <taxon>ecological metagenomes</taxon>
    </lineage>
</organism>
<dbReference type="InterPro" id="IPR038063">
    <property type="entry name" value="Transpep_catalytic_dom"/>
</dbReference>
<dbReference type="GO" id="GO:0009252">
    <property type="term" value="P:peptidoglycan biosynthetic process"/>
    <property type="evidence" value="ECO:0007669"/>
    <property type="project" value="UniProtKB-UniPathway"/>
</dbReference>
<dbReference type="CDD" id="cd16913">
    <property type="entry name" value="YkuD_like"/>
    <property type="match status" value="1"/>
</dbReference>
<evidence type="ECO:0000259" key="6">
    <source>
        <dbReference type="PROSITE" id="PS52029"/>
    </source>
</evidence>
<dbReference type="GO" id="GO:0008360">
    <property type="term" value="P:regulation of cell shape"/>
    <property type="evidence" value="ECO:0007669"/>
    <property type="project" value="UniProtKB-KW"/>
</dbReference>
<comment type="pathway">
    <text evidence="1">Cell wall biogenesis; peptidoglycan biosynthesis.</text>
</comment>
<evidence type="ECO:0000256" key="2">
    <source>
        <dbReference type="ARBA" id="ARBA00022679"/>
    </source>
</evidence>